<name>A0AAQ3K383_9LILI</name>
<dbReference type="FunFam" id="3.80.10.10:FF:000129">
    <property type="entry name" value="Leucine-rich repeat receptor-like kinase"/>
    <property type="match status" value="1"/>
</dbReference>
<accession>A0AAQ3K383</accession>
<organism evidence="22 23">
    <name type="scientific">Canna indica</name>
    <name type="common">Indian-shot</name>
    <dbReference type="NCBI Taxonomy" id="4628"/>
    <lineage>
        <taxon>Eukaryota</taxon>
        <taxon>Viridiplantae</taxon>
        <taxon>Streptophyta</taxon>
        <taxon>Embryophyta</taxon>
        <taxon>Tracheophyta</taxon>
        <taxon>Spermatophyta</taxon>
        <taxon>Magnoliopsida</taxon>
        <taxon>Liliopsida</taxon>
        <taxon>Zingiberales</taxon>
        <taxon>Cannaceae</taxon>
        <taxon>Canna</taxon>
    </lineage>
</organism>
<dbReference type="InterPro" id="IPR001611">
    <property type="entry name" value="Leu-rich_rpt"/>
</dbReference>
<dbReference type="PROSITE" id="PS00108">
    <property type="entry name" value="PROTEIN_KINASE_ST"/>
    <property type="match status" value="1"/>
</dbReference>
<evidence type="ECO:0000256" key="9">
    <source>
        <dbReference type="ARBA" id="ARBA00022737"/>
    </source>
</evidence>
<keyword evidence="12 18" id="KW-0067">ATP-binding</keyword>
<dbReference type="InterPro" id="IPR001245">
    <property type="entry name" value="Ser-Thr/Tyr_kinase_cat_dom"/>
</dbReference>
<comment type="catalytic activity">
    <reaction evidence="16">
        <text>L-threonyl-[protein] + ATP = O-phospho-L-threonyl-[protein] + ADP + H(+)</text>
        <dbReference type="Rhea" id="RHEA:46608"/>
        <dbReference type="Rhea" id="RHEA-COMP:11060"/>
        <dbReference type="Rhea" id="RHEA-COMP:11605"/>
        <dbReference type="ChEBI" id="CHEBI:15378"/>
        <dbReference type="ChEBI" id="CHEBI:30013"/>
        <dbReference type="ChEBI" id="CHEBI:30616"/>
        <dbReference type="ChEBI" id="CHEBI:61977"/>
        <dbReference type="ChEBI" id="CHEBI:456216"/>
        <dbReference type="EC" id="2.7.11.1"/>
    </reaction>
</comment>
<evidence type="ECO:0000256" key="11">
    <source>
        <dbReference type="ARBA" id="ARBA00022777"/>
    </source>
</evidence>
<dbReference type="InterPro" id="IPR011009">
    <property type="entry name" value="Kinase-like_dom_sf"/>
</dbReference>
<keyword evidence="11 22" id="KW-0418">Kinase</keyword>
<dbReference type="EMBL" id="CP136891">
    <property type="protein sequence ID" value="WOK99296.1"/>
    <property type="molecule type" value="Genomic_DNA"/>
</dbReference>
<keyword evidence="13 19" id="KW-1133">Transmembrane helix</keyword>
<keyword evidence="23" id="KW-1185">Reference proteome</keyword>
<evidence type="ECO:0000256" key="1">
    <source>
        <dbReference type="ARBA" id="ARBA00004162"/>
    </source>
</evidence>
<keyword evidence="7 19" id="KW-0812">Transmembrane</keyword>
<dbReference type="SMART" id="SM00220">
    <property type="entry name" value="S_TKc"/>
    <property type="match status" value="1"/>
</dbReference>
<evidence type="ECO:0000256" key="4">
    <source>
        <dbReference type="ARBA" id="ARBA00022553"/>
    </source>
</evidence>
<dbReference type="SUPFAM" id="SSF56112">
    <property type="entry name" value="Protein kinase-like (PK-like)"/>
    <property type="match status" value="1"/>
</dbReference>
<evidence type="ECO:0000256" key="18">
    <source>
        <dbReference type="PROSITE-ProRule" id="PRU10141"/>
    </source>
</evidence>
<dbReference type="PANTHER" id="PTHR45631:SF202">
    <property type="entry name" value="SENESCENCE-INDUCED RECEPTOR-LIKE SERINE_THREONINE-PROTEIN KINASE"/>
    <property type="match status" value="1"/>
</dbReference>
<reference evidence="22 23" key="1">
    <citation type="submission" date="2023-10" db="EMBL/GenBank/DDBJ databases">
        <title>Chromosome-scale genome assembly provides insights into flower coloration mechanisms of Canna indica.</title>
        <authorList>
            <person name="Li C."/>
        </authorList>
    </citation>
    <scope>NUCLEOTIDE SEQUENCE [LARGE SCALE GENOMIC DNA]</scope>
    <source>
        <tissue evidence="22">Flower</tissue>
    </source>
</reference>
<evidence type="ECO:0000256" key="10">
    <source>
        <dbReference type="ARBA" id="ARBA00022741"/>
    </source>
</evidence>
<feature type="transmembrane region" description="Helical" evidence="19">
    <location>
        <begin position="537"/>
        <end position="557"/>
    </location>
</feature>
<keyword evidence="6" id="KW-0808">Transferase</keyword>
<keyword evidence="15 22" id="KW-0675">Receptor</keyword>
<dbReference type="AlphaFoldDB" id="A0AAQ3K383"/>
<evidence type="ECO:0000256" key="16">
    <source>
        <dbReference type="ARBA" id="ARBA00047899"/>
    </source>
</evidence>
<feature type="domain" description="Protein kinase" evidence="21">
    <location>
        <begin position="606"/>
        <end position="880"/>
    </location>
</feature>
<keyword evidence="8 20" id="KW-0732">Signal</keyword>
<evidence type="ECO:0000256" key="15">
    <source>
        <dbReference type="ARBA" id="ARBA00023170"/>
    </source>
</evidence>
<evidence type="ECO:0000256" key="8">
    <source>
        <dbReference type="ARBA" id="ARBA00022729"/>
    </source>
</evidence>
<keyword evidence="10 18" id="KW-0547">Nucleotide-binding</keyword>
<dbReference type="PROSITE" id="PS50011">
    <property type="entry name" value="PROTEIN_KINASE_DOM"/>
    <property type="match status" value="1"/>
</dbReference>
<keyword evidence="4" id="KW-0597">Phosphoprotein</keyword>
<evidence type="ECO:0000256" key="17">
    <source>
        <dbReference type="ARBA" id="ARBA00048679"/>
    </source>
</evidence>
<dbReference type="FunFam" id="3.30.200.20:FF:000394">
    <property type="entry name" value="Leucine-rich repeat receptor-like protein kinase"/>
    <property type="match status" value="1"/>
</dbReference>
<evidence type="ECO:0000256" key="3">
    <source>
        <dbReference type="ARBA" id="ARBA00022527"/>
    </source>
</evidence>
<feature type="signal peptide" evidence="20">
    <location>
        <begin position="1"/>
        <end position="33"/>
    </location>
</feature>
<evidence type="ECO:0000259" key="21">
    <source>
        <dbReference type="PROSITE" id="PS50011"/>
    </source>
</evidence>
<gene>
    <name evidence="22" type="ORF">Cni_G08008</name>
</gene>
<evidence type="ECO:0000313" key="22">
    <source>
        <dbReference type="EMBL" id="WOK99296.1"/>
    </source>
</evidence>
<evidence type="ECO:0000256" key="2">
    <source>
        <dbReference type="ARBA" id="ARBA00012513"/>
    </source>
</evidence>
<dbReference type="Gene3D" id="3.80.10.10">
    <property type="entry name" value="Ribonuclease Inhibitor"/>
    <property type="match status" value="1"/>
</dbReference>
<feature type="chain" id="PRO_5042900590" description="non-specific serine/threonine protein kinase" evidence="20">
    <location>
        <begin position="34"/>
        <end position="922"/>
    </location>
</feature>
<keyword evidence="9" id="KW-0677">Repeat</keyword>
<dbReference type="CDD" id="cd14066">
    <property type="entry name" value="STKc_IRAK"/>
    <property type="match status" value="1"/>
</dbReference>
<dbReference type="EC" id="2.7.11.1" evidence="2"/>
<evidence type="ECO:0000256" key="5">
    <source>
        <dbReference type="ARBA" id="ARBA00022614"/>
    </source>
</evidence>
<evidence type="ECO:0000256" key="14">
    <source>
        <dbReference type="ARBA" id="ARBA00023136"/>
    </source>
</evidence>
<dbReference type="Gene3D" id="3.30.200.20">
    <property type="entry name" value="Phosphorylase Kinase, domain 1"/>
    <property type="match status" value="1"/>
</dbReference>
<dbReference type="Proteomes" id="UP001327560">
    <property type="component" value="Chromosome 2"/>
</dbReference>
<dbReference type="Gene3D" id="1.10.510.10">
    <property type="entry name" value="Transferase(Phosphotransferase) domain 1"/>
    <property type="match status" value="1"/>
</dbReference>
<dbReference type="GO" id="GO:0005524">
    <property type="term" value="F:ATP binding"/>
    <property type="evidence" value="ECO:0007669"/>
    <property type="project" value="UniProtKB-UniRule"/>
</dbReference>
<dbReference type="InterPro" id="IPR032675">
    <property type="entry name" value="LRR_dom_sf"/>
</dbReference>
<dbReference type="Pfam" id="PF13855">
    <property type="entry name" value="LRR_8"/>
    <property type="match status" value="1"/>
</dbReference>
<dbReference type="InterPro" id="IPR008271">
    <property type="entry name" value="Ser/Thr_kinase_AS"/>
</dbReference>
<comment type="catalytic activity">
    <reaction evidence="17">
        <text>L-seryl-[protein] + ATP = O-phospho-L-seryl-[protein] + ADP + H(+)</text>
        <dbReference type="Rhea" id="RHEA:17989"/>
        <dbReference type="Rhea" id="RHEA-COMP:9863"/>
        <dbReference type="Rhea" id="RHEA-COMP:11604"/>
        <dbReference type="ChEBI" id="CHEBI:15378"/>
        <dbReference type="ChEBI" id="CHEBI:29999"/>
        <dbReference type="ChEBI" id="CHEBI:30616"/>
        <dbReference type="ChEBI" id="CHEBI:83421"/>
        <dbReference type="ChEBI" id="CHEBI:456216"/>
        <dbReference type="EC" id="2.7.11.1"/>
    </reaction>
</comment>
<keyword evidence="5" id="KW-0433">Leucine-rich repeat</keyword>
<dbReference type="Pfam" id="PF12819">
    <property type="entry name" value="Malectin_like"/>
    <property type="match status" value="1"/>
</dbReference>
<evidence type="ECO:0000256" key="7">
    <source>
        <dbReference type="ARBA" id="ARBA00022692"/>
    </source>
</evidence>
<dbReference type="GO" id="GO:0005886">
    <property type="term" value="C:plasma membrane"/>
    <property type="evidence" value="ECO:0007669"/>
    <property type="project" value="UniProtKB-SubCell"/>
</dbReference>
<evidence type="ECO:0000256" key="12">
    <source>
        <dbReference type="ARBA" id="ARBA00022840"/>
    </source>
</evidence>
<comment type="subcellular location">
    <subcellularLocation>
        <location evidence="1">Cell membrane</location>
        <topology evidence="1">Single-pass membrane protein</topology>
    </subcellularLocation>
</comment>
<evidence type="ECO:0000313" key="23">
    <source>
        <dbReference type="Proteomes" id="UP001327560"/>
    </source>
</evidence>
<feature type="binding site" evidence="18">
    <location>
        <position position="634"/>
    </location>
    <ligand>
        <name>ATP</name>
        <dbReference type="ChEBI" id="CHEBI:30616"/>
    </ligand>
</feature>
<dbReference type="InterPro" id="IPR024788">
    <property type="entry name" value="Malectin-like_Carb-bd_dom"/>
</dbReference>
<dbReference type="PRINTS" id="PR00019">
    <property type="entry name" value="LEURICHRPT"/>
</dbReference>
<dbReference type="InterPro" id="IPR000719">
    <property type="entry name" value="Prot_kinase_dom"/>
</dbReference>
<dbReference type="GO" id="GO:0004674">
    <property type="term" value="F:protein serine/threonine kinase activity"/>
    <property type="evidence" value="ECO:0007669"/>
    <property type="project" value="UniProtKB-KW"/>
</dbReference>
<evidence type="ECO:0000256" key="19">
    <source>
        <dbReference type="SAM" id="Phobius"/>
    </source>
</evidence>
<dbReference type="SUPFAM" id="SSF52058">
    <property type="entry name" value="L domain-like"/>
    <property type="match status" value="1"/>
</dbReference>
<dbReference type="PANTHER" id="PTHR45631">
    <property type="entry name" value="OS07G0107800 PROTEIN-RELATED"/>
    <property type="match status" value="1"/>
</dbReference>
<keyword evidence="3" id="KW-0723">Serine/threonine-protein kinase</keyword>
<dbReference type="FunFam" id="1.10.510.10:FF:000146">
    <property type="entry name" value="LRR receptor-like serine/threonine-protein kinase IOS1"/>
    <property type="match status" value="1"/>
</dbReference>
<dbReference type="InterPro" id="IPR017441">
    <property type="entry name" value="Protein_kinase_ATP_BS"/>
</dbReference>
<dbReference type="PROSITE" id="PS00107">
    <property type="entry name" value="PROTEIN_KINASE_ATP"/>
    <property type="match status" value="1"/>
</dbReference>
<proteinExistence type="predicted"/>
<evidence type="ECO:0000256" key="6">
    <source>
        <dbReference type="ARBA" id="ARBA00022679"/>
    </source>
</evidence>
<evidence type="ECO:0000256" key="13">
    <source>
        <dbReference type="ARBA" id="ARBA00022989"/>
    </source>
</evidence>
<sequence>MATTLHHFSFSSMAGIWCLLALAFAMAAVRIHSQSTDTLDFISIDCGINDGFTYIDPATNISYVSDAQYTDSGINANISGAYVTNGMGKRYLNVRSFPNGTRNCYTIKPITPGSKYLVRATFLYGNYDGSGSPSLLFDLHLGVNHWKTVNITDPGFPFRTDAITVAAADFLSVCLVNTGQGTPFVSGIDVRPLKSILYPAANASRSLVLLKRLNMGPTDTYIRYPDDPHDRIWEPFNHIPFWAEISTNSTVENLVDDKFEAPSAVMQTAVVPVNSTKLMLQWVPDPGDVNEFYAVMHFSEFLALAGSNLSRQFWVYLNDEPWYPKPFTPDYLISDAIFGTNPTKGYREYNVTVQALANSTLPPILNAMEVYSRMSDDNSPSDAGDVNAMMMIKSWYEIKKNWMGDPCAPKDFVWDGVNCTFSISDTPRITTLNLSSSGLNGGITPSFASLSAIQFLDLSNNNLTGGIPAILAELPSLKLLDLTNNSLNGSIPSALLTKAQSGSLTLRTEKNGLLCASGSSCQVTATTSSKKKISTPVIVVLCVVLPLLVLLVVFILCRLRRSRGQRIGKTMDPPNQDFLRQGELQNGSLQLENRQFTYMELKSITSNFQKVIGKGGFGIVYHGHLEDGTQVAVKLRSQSSEQGTKEFLAEAQHLTRVHHKNLVSMVGYCNDGEYLALVYEYMAQGTLQDHLRGRAPHARPLSWGQRLRIVVEAAQGLEYLHKACKPALIHRDVKTGNILLSQTLEAKIADFGLSKAFQGDLTDHVSTAVVGTPGYLDPEYYNSYQLSEKSDVFSFGVVLLELITGQPPVISAAGKAHIVQWVRQRLARGNIEDIVDPRLRGEYDVNSVWKCADVALKCTAHSSQQRPFMAEVVVQLKESLELEKPAVASENLYSDVSDVSQNSALEIDRVARMSVGGGPSAR</sequence>
<dbReference type="Pfam" id="PF07714">
    <property type="entry name" value="PK_Tyr_Ser-Thr"/>
    <property type="match status" value="1"/>
</dbReference>
<protein>
    <recommendedName>
        <fullName evidence="2">non-specific serine/threonine protein kinase</fullName>
        <ecNumber evidence="2">2.7.11.1</ecNumber>
    </recommendedName>
</protein>
<evidence type="ECO:0000256" key="20">
    <source>
        <dbReference type="SAM" id="SignalP"/>
    </source>
</evidence>
<keyword evidence="14 19" id="KW-0472">Membrane</keyword>